<organism evidence="2 3">
    <name type="scientific">Synechococcus phage ACG-2014d</name>
    <dbReference type="NCBI Taxonomy" id="1493509"/>
    <lineage>
        <taxon>Viruses</taxon>
        <taxon>Duplodnaviria</taxon>
        <taxon>Heunggongvirae</taxon>
        <taxon>Uroviricota</taxon>
        <taxon>Caudoviricetes</taxon>
        <taxon>Pantevenvirales</taxon>
        <taxon>Kyanoviridae</taxon>
        <taxon>Lowelvirus</taxon>
        <taxon>Lowelvirus tuscon4d</taxon>
    </lineage>
</organism>
<evidence type="ECO:0000259" key="1">
    <source>
        <dbReference type="Pfam" id="PF16075"/>
    </source>
</evidence>
<evidence type="ECO:0000313" key="3">
    <source>
        <dbReference type="Proteomes" id="UP000185352"/>
    </source>
</evidence>
<gene>
    <name evidence="2" type="ORF">Syn7803US64_76</name>
</gene>
<dbReference type="Proteomes" id="UP000185352">
    <property type="component" value="Segment"/>
</dbReference>
<feature type="domain" description="DUF4815" evidence="1">
    <location>
        <begin position="185"/>
        <end position="392"/>
    </location>
</feature>
<dbReference type="EMBL" id="KJ019118">
    <property type="protein sequence ID" value="AIX35839.1"/>
    <property type="molecule type" value="Genomic_DNA"/>
</dbReference>
<protein>
    <submittedName>
        <fullName evidence="2">Virion structural protein</fullName>
    </submittedName>
</protein>
<feature type="domain" description="DUF4815" evidence="1">
    <location>
        <begin position="12"/>
        <end position="80"/>
    </location>
</feature>
<feature type="domain" description="DUF4815" evidence="1">
    <location>
        <begin position="1092"/>
        <end position="1325"/>
    </location>
</feature>
<dbReference type="Pfam" id="PF16075">
    <property type="entry name" value="DUF4815"/>
    <property type="match status" value="3"/>
</dbReference>
<evidence type="ECO:0000313" key="2">
    <source>
        <dbReference type="EMBL" id="AIX35839.1"/>
    </source>
</evidence>
<accession>A0A0E3FVH1</accession>
<sequence>MPQNTNLNVTPYYDDFDKDKNFYKVLFRPGFPIQARELTTMQSIMQNQIEGMGTHFFKEGAMVIPGQIGYDLQVNAILLQQNFLGADIESYREQLTGKTITGVTTGIKAKVLYSVSSNESDRGYVTLYVKYIDSADSTSETTVKTFKDNEQLIADADITFGTTLIEAASPFAQMLPSSASAVASAAYINEGVYFIRGYFVDVPSSYIILDQYSNTPSYRVGLSISESIITSEDDPTLNDNAAGTSNYSAPGAHRFRIRTTLVKKAIDDDSDKNFVELLRLVNSKVQQFVERTEYSELEKSLALRTFEESGDYALDSFDLAFREHKNDGFNEGVYDSGETSPAGQIASDEFMACEVSPGKAYVRGYRVENLSPTFIDIPKSRSTKSIQNTIIPFELRQSVLVTNIWGWPNLTGPNLSYNYQVLEIRDDWNPAAANDQPDGNIIGFCRTVQLSNDTTNGGIVNTQEGNMLFFMDADMYVVLNLNTDVSSSLQEGDLLVGATSSARGFVREINGTTVKLLGTKGSFQNGETVNLDGIALTTLDSSWRFDFTDARSFLGRTDPTNLSSTVVFTADLLLNTTEDVSGKTFTVDLTTNGGADAAITGFASNFAAEIRPGDVLSVGISTETGTNTFRVDSVDQTDINTSSSNQNSGTDIIFGTPTEQSVTLDASKLIGTVADGTYSKITRLRPRVFLKDYQNGNLTIDMPKESIKSISDESFTAYRTYTAQTIVNGGVTITLSENEQFEVFDNDNFVLIIENQGSSGTYTTGELVDLEAAVASSAIAISFGADRQTCTLSSPGGSGTGLYGVSSIKVNVAFSKNVVQRKVKTASKMQILEVTKTANNTDAPLYGLAYSRLYGTRIEDDEISLGLNDVYTVHAVYESNDDAAAKVPFVTLVESAFFATGTLIEGTTSGARARVVDFTSTNLKLYHVILDGTFIPGELVTGVDSNDDAISAFISDAEGSIELGSTDITEQYILDPGQDSYYYDISRLSRGSAYSPPRRRLKVVFDFFVHEASGDYFNAQSYVGVGYKDIPTWKPDGGIMFLRDTLDFRPGVKELANGSGTVGSPYYVNCTSLDFPSRVYDANSTVFDIMDEGTLFRCDFDYYLPRIDKLFLTHDGDFQLIQGKPDEDPQEPDNMDAAMFLATIEHKPYGYDPERDVLFQTENNKRYTMRDIGNIEERLTNVEYYTSLSLLESEAQNATTYDEDGLNRFKNGYIVDDFTDHTVGDVLNADYNASLDFENGYLRPSHYTNNVSLEFDPLSSQGVQWSGPDPEDFEEALLVTLPYQEITQIEQPYASRVENVNPFNVFTFIGRIDMLPSSDDWIDIKRLPARVENVEGDFSSVARDLNVDKNGFAPIQWGAWKTNWTGRTLTGRSSYRSSTNIGGGRRLGRLGHAGRRQGLFYLHERRTFRVVNNQGRRGVRTRVVPKIERKSQGDTILSQTAIPWIRSRNLRYTISRAKPKTRLYGFFDKKKITNYCTPKLIELVKNSSEDSRTNETPFVPGEIVKGLTSDCRLRCLKPNSVYDTNPYTADNDALPSSYSSQTNVLNNNSAQLASIKRPNIRGNMQVGEVLLGLSSGARAVVKDRRIITDKRGFVRGCFFIPKPVKNVNPRWRTGTRLIRFSSSEENSTVPGTVDSSAETEFTAKGTLQTVRENILAVRNAQIVKDTVTDSRTVTSTRTEVRQVGWYDPLAQSFIVDTTGGVFLTSVDVFFNTKDTNIPISMQIRAMENGYPSKTILPFSDVTLNPEAVELSDNAAIPTTFTFQAPVYIKQSVEYCFVLLSDSNEYQVWISRMGDLEISGDRTISEQPYAGVLFKSQNASTWTADQYEDLKFTIKRATFNTAGGIAKFYNCELGVGNAGTHELVTNPLQTIKPKQVLTLEVGSNYNLSIGARIYQSVTNAQATVAAFNSTTDPDTVTITDIVGTWLAGSVDGNGDTVQGIVSSGSTATMYLSSYANGEFEVGQTVVGSSTGRTAEVVGWDNAPTPKVLTVRYVSGDFDTTNDSLDVQNSTIQGTFDTTATDNGITYAGDSRTAYPTAGPTFSVDERECTIFHQNHGMIDRSNNVEIVGIQSEIGPTILTSALAADASSISVEAAGTFHNVVNGVSISNSNPGYLKIEDEVIQYSSVSSDGKTITVATDGRGADATVAVAHGNASIVECYNFDGIPLIEINKTHTSISCPTLDTYMLHTTSVATNGIRGGGVFATATQNLPFEVLTPNMKTMVLPKTTIVARANTVSGTSMGTGRAADMDQQSFINDGSFQELVLNQENYYSSPRLICSKLNEENELSGAKSFNMEIILTSDMENVSPVIDLDRASLITTSNRINNMTAGLSTGTGYTMQYGTSGWSTLTDPSTAPKGDPNEAIYITRLTRLSTKATSLQVSFSSSRHPDTSFAIYFKALSVGSSTPLDESNWVNIGGQTNYNSTATEEELWKEYAYETKGLDFNAFQIKIVMKSTNQAKVPLISDFRAIALAK</sequence>
<proteinExistence type="predicted"/>
<dbReference type="InterPro" id="IPR032096">
    <property type="entry name" value="DUF4815"/>
</dbReference>
<name>A0A0E3FVH1_9CAUD</name>
<reference evidence="2 3" key="1">
    <citation type="submission" date="2013-12" db="EMBL/GenBank/DDBJ databases">
        <title>Ecological redundancy of diverse viral populations within a natural community.</title>
        <authorList>
            <person name="Gregory A.C."/>
            <person name="LaButti K."/>
            <person name="Copeland A."/>
            <person name="Woyke T."/>
            <person name="Sullivan M.B."/>
        </authorList>
    </citation>
    <scope>NUCLEOTIDE SEQUENCE [LARGE SCALE GENOMIC DNA]</scope>
    <source>
        <strain evidence="2">Syn7803US64</strain>
    </source>
</reference>